<evidence type="ECO:0008006" key="3">
    <source>
        <dbReference type="Google" id="ProtNLM"/>
    </source>
</evidence>
<dbReference type="Gene3D" id="2.40.70.10">
    <property type="entry name" value="Acid Proteases"/>
    <property type="match status" value="1"/>
</dbReference>
<dbReference type="EMBL" id="JAJFAZ020000003">
    <property type="protein sequence ID" value="KAI5338718.1"/>
    <property type="molecule type" value="Genomic_DNA"/>
</dbReference>
<dbReference type="Proteomes" id="UP001054821">
    <property type="component" value="Chromosome 3"/>
</dbReference>
<proteinExistence type="predicted"/>
<gene>
    <name evidence="1" type="ORF">L3X38_017990</name>
</gene>
<reference evidence="1 2" key="1">
    <citation type="journal article" date="2022" name="G3 (Bethesda)">
        <title>Whole-genome sequence and methylome profiling of the almond [Prunus dulcis (Mill.) D.A. Webb] cultivar 'Nonpareil'.</title>
        <authorList>
            <person name="D'Amico-Willman K.M."/>
            <person name="Ouma W.Z."/>
            <person name="Meulia T."/>
            <person name="Sideli G.M."/>
            <person name="Gradziel T.M."/>
            <person name="Fresnedo-Ramirez J."/>
        </authorList>
    </citation>
    <scope>NUCLEOTIDE SEQUENCE [LARGE SCALE GENOMIC DNA]</scope>
    <source>
        <strain evidence="1">Clone GOH B32 T37-40</strain>
    </source>
</reference>
<name>A0AAD4W8D4_PRUDU</name>
<dbReference type="InterPro" id="IPR032567">
    <property type="entry name" value="RTL1-rel"/>
</dbReference>
<dbReference type="AlphaFoldDB" id="A0AAD4W8D4"/>
<evidence type="ECO:0000313" key="1">
    <source>
        <dbReference type="EMBL" id="KAI5338718.1"/>
    </source>
</evidence>
<dbReference type="SUPFAM" id="SSF56672">
    <property type="entry name" value="DNA/RNA polymerases"/>
    <property type="match status" value="1"/>
</dbReference>
<dbReference type="InterPro" id="IPR021109">
    <property type="entry name" value="Peptidase_aspartic_dom_sf"/>
</dbReference>
<keyword evidence="2" id="KW-1185">Reference proteome</keyword>
<evidence type="ECO:0000313" key="2">
    <source>
        <dbReference type="Proteomes" id="UP001054821"/>
    </source>
</evidence>
<dbReference type="PANTHER" id="PTHR15503:SF45">
    <property type="entry name" value="RNA-DIRECTED DNA POLYMERASE HOMOLOG"/>
    <property type="match status" value="1"/>
</dbReference>
<dbReference type="PANTHER" id="PTHR15503">
    <property type="entry name" value="LDOC1 RELATED"/>
    <property type="match status" value="1"/>
</dbReference>
<dbReference type="Pfam" id="PF08284">
    <property type="entry name" value="RVP_2"/>
    <property type="match status" value="1"/>
</dbReference>
<accession>A0AAD4W8D4</accession>
<protein>
    <recommendedName>
        <fullName evidence="3">Transposable element protein</fullName>
    </recommendedName>
</protein>
<comment type="caution">
    <text evidence="1">The sequence shown here is derived from an EMBL/GenBank/DDBJ whole genome shotgun (WGS) entry which is preliminary data.</text>
</comment>
<organism evidence="1 2">
    <name type="scientific">Prunus dulcis</name>
    <name type="common">Almond</name>
    <name type="synonym">Amygdalus dulcis</name>
    <dbReference type="NCBI Taxonomy" id="3755"/>
    <lineage>
        <taxon>Eukaryota</taxon>
        <taxon>Viridiplantae</taxon>
        <taxon>Streptophyta</taxon>
        <taxon>Embryophyta</taxon>
        <taxon>Tracheophyta</taxon>
        <taxon>Spermatophyta</taxon>
        <taxon>Magnoliopsida</taxon>
        <taxon>eudicotyledons</taxon>
        <taxon>Gunneridae</taxon>
        <taxon>Pentapetalae</taxon>
        <taxon>rosids</taxon>
        <taxon>fabids</taxon>
        <taxon>Rosales</taxon>
        <taxon>Rosaceae</taxon>
        <taxon>Amygdaloideae</taxon>
        <taxon>Amygdaleae</taxon>
        <taxon>Prunus</taxon>
    </lineage>
</organism>
<dbReference type="InterPro" id="IPR043502">
    <property type="entry name" value="DNA/RNA_pol_sf"/>
</dbReference>
<dbReference type="Gene3D" id="3.10.10.10">
    <property type="entry name" value="HIV Type 1 Reverse Transcriptase, subunit A, domain 1"/>
    <property type="match status" value="1"/>
</dbReference>
<sequence>MVLRDSFVQVGDVVLEADLIPLDLVNFDIILGMDWLEKHHASVDYFRKEIMLRSPRQSEVTFCKECRVLPSCLISAIMARRLLKKGCVGYLAHIIDTREVILNMEYVLIVREFPDVFLDDLPSLPPQRETELTIELLSGMNPIYQAPYRMAPAELRELKTQLQELIDLGFIRASVSPWGALVLFAKKKDNTMRLCIDYR</sequence>